<protein>
    <submittedName>
        <fullName evidence="1">Uncharacterized protein</fullName>
    </submittedName>
</protein>
<keyword evidence="2" id="KW-1185">Reference proteome</keyword>
<evidence type="ECO:0000313" key="1">
    <source>
        <dbReference type="EMBL" id="GMI18963.1"/>
    </source>
</evidence>
<comment type="caution">
    <text evidence="1">The sequence shown here is derived from an EMBL/GenBank/DDBJ whole genome shotgun (WGS) entry which is preliminary data.</text>
</comment>
<proteinExistence type="predicted"/>
<dbReference type="Proteomes" id="UP001165060">
    <property type="component" value="Unassembled WGS sequence"/>
</dbReference>
<gene>
    <name evidence="1" type="ORF">TeGR_g4903</name>
</gene>
<evidence type="ECO:0000313" key="2">
    <source>
        <dbReference type="Proteomes" id="UP001165060"/>
    </source>
</evidence>
<name>A0ABQ6M3M9_9STRA</name>
<dbReference type="EMBL" id="BRYB01002389">
    <property type="protein sequence ID" value="GMI18963.1"/>
    <property type="molecule type" value="Genomic_DNA"/>
</dbReference>
<organism evidence="1 2">
    <name type="scientific">Tetraparma gracilis</name>
    <dbReference type="NCBI Taxonomy" id="2962635"/>
    <lineage>
        <taxon>Eukaryota</taxon>
        <taxon>Sar</taxon>
        <taxon>Stramenopiles</taxon>
        <taxon>Ochrophyta</taxon>
        <taxon>Bolidophyceae</taxon>
        <taxon>Parmales</taxon>
        <taxon>Triparmaceae</taxon>
        <taxon>Tetraparma</taxon>
    </lineage>
</organism>
<reference evidence="1 2" key="1">
    <citation type="journal article" date="2023" name="Commun. Biol.">
        <title>Genome analysis of Parmales, the sister group of diatoms, reveals the evolutionary specialization of diatoms from phago-mixotrophs to photoautotrophs.</title>
        <authorList>
            <person name="Ban H."/>
            <person name="Sato S."/>
            <person name="Yoshikawa S."/>
            <person name="Yamada K."/>
            <person name="Nakamura Y."/>
            <person name="Ichinomiya M."/>
            <person name="Sato N."/>
            <person name="Blanc-Mathieu R."/>
            <person name="Endo H."/>
            <person name="Kuwata A."/>
            <person name="Ogata H."/>
        </authorList>
    </citation>
    <scope>NUCLEOTIDE SEQUENCE [LARGE SCALE GENOMIC DNA]</scope>
</reference>
<sequence>MLPPSSRVRLYSDLACSSAPYRTLLSHLSREPVACLLEPAVRSRDGLLLGGAVLFPDLLVECHSHEASLLSAACGLPLLAAPELAAKPPPRVLRWDRAELYLPEAPPPSELPVPVLKSLSPASLLQKTLSLHRHLSLPLRSLPRPRLLSSPPFPPLLHPLLSPHLSAGSRALAGFAPPPDDPSPLLAAELRAATAPPGPLAAAWRTRAALLRSISADPTRGTADEICDGDEWYEVARRKASASVKVDARLRKLLEGTGLEVEGD</sequence>
<accession>A0ABQ6M3M9</accession>